<feature type="compositionally biased region" description="Polar residues" evidence="1">
    <location>
        <begin position="93"/>
        <end position="105"/>
    </location>
</feature>
<dbReference type="EMBL" id="MK016662">
    <property type="protein sequence ID" value="QBP05824.1"/>
    <property type="molecule type" value="Genomic_DNA"/>
</dbReference>
<feature type="compositionally biased region" description="Polar residues" evidence="1">
    <location>
        <begin position="123"/>
        <end position="135"/>
    </location>
</feature>
<keyword evidence="3" id="KW-1185">Reference proteome</keyword>
<dbReference type="GeneID" id="55012408"/>
<evidence type="ECO:0000256" key="1">
    <source>
        <dbReference type="SAM" id="MobiDB-lite"/>
    </source>
</evidence>
<protein>
    <submittedName>
        <fullName evidence="2">Uncharacterized protein</fullName>
    </submittedName>
</protein>
<proteinExistence type="predicted"/>
<feature type="compositionally biased region" description="Low complexity" evidence="1">
    <location>
        <begin position="106"/>
        <end position="118"/>
    </location>
</feature>
<organism evidence="2 3">
    <name type="scientific">Synechococcus phage S-B28</name>
    <dbReference type="NCBI Taxonomy" id="2545435"/>
    <lineage>
        <taxon>Viruses</taxon>
        <taxon>Duplodnaviria</taxon>
        <taxon>Heunggongvirae</taxon>
        <taxon>Uroviricota</taxon>
        <taxon>Caudoviricetes</taxon>
        <taxon>Autographivirales</taxon>
        <taxon>Sechaudvirinae</taxon>
        <taxon>Qadamvirus</taxon>
        <taxon>Qadamvirus SB28</taxon>
    </lineage>
</organism>
<evidence type="ECO:0000313" key="2">
    <source>
        <dbReference type="EMBL" id="QBP05824.1"/>
    </source>
</evidence>
<dbReference type="Proteomes" id="UP000295590">
    <property type="component" value="Segment"/>
</dbReference>
<reference evidence="2 3" key="1">
    <citation type="submission" date="2018-10" db="EMBL/GenBank/DDBJ databases">
        <title>Isolation and Genetic Analysis of a Novel Cyanophage S-LB68 from the Huang Bohai.</title>
        <authorList>
            <person name="Liu X."/>
        </authorList>
    </citation>
    <scope>NUCLEOTIDE SEQUENCE [LARGE SCALE GENOMIC DNA]</scope>
</reference>
<name>A0A482IEZ7_9CAUD</name>
<feature type="region of interest" description="Disordered" evidence="1">
    <location>
        <begin position="93"/>
        <end position="135"/>
    </location>
</feature>
<dbReference type="RefSeq" id="YP_009820961.1">
    <property type="nucleotide sequence ID" value="NC_048171.1"/>
</dbReference>
<accession>A0A482IEZ7</accession>
<evidence type="ECO:0000313" key="3">
    <source>
        <dbReference type="Proteomes" id="UP000295590"/>
    </source>
</evidence>
<dbReference type="KEGG" id="vg:55012408"/>
<sequence>MASSIDRYLKSYTSGHSDARKMKEMFENPGKYSYDDFRSQLAKAKNIPQYEDFLGNYDDNEYAERQATKKYDIANSAYLGVRSNLLTDFLARQQASKPSNSSGSKAATDTAPATAPQARLQVQAPTTPTVSTNQSANQVAALQKALADAQASFQSQMGQQTQSYQSQLADYQSRAQQQFQTFQQQSQAQLAAAQQQADESQRQMMIGLAQRDRAPAEVKMAESGTAQQGLTRRGTTGYFGRQGMRIGSLNVPSSGLTISTDAAGRAASGSFM</sequence>